<gene>
    <name evidence="1" type="ORF">POCTA_138.1.T1550021</name>
</gene>
<dbReference type="AlphaFoldDB" id="A0A8S1YJA9"/>
<accession>A0A8S1YJA9</accession>
<proteinExistence type="predicted"/>
<organism evidence="1 2">
    <name type="scientific">Paramecium octaurelia</name>
    <dbReference type="NCBI Taxonomy" id="43137"/>
    <lineage>
        <taxon>Eukaryota</taxon>
        <taxon>Sar</taxon>
        <taxon>Alveolata</taxon>
        <taxon>Ciliophora</taxon>
        <taxon>Intramacronucleata</taxon>
        <taxon>Oligohymenophorea</taxon>
        <taxon>Peniculida</taxon>
        <taxon>Parameciidae</taxon>
        <taxon>Paramecium</taxon>
    </lineage>
</organism>
<evidence type="ECO:0000313" key="1">
    <source>
        <dbReference type="EMBL" id="CAD8211642.1"/>
    </source>
</evidence>
<name>A0A8S1YJA9_PAROT</name>
<evidence type="ECO:0000313" key="2">
    <source>
        <dbReference type="Proteomes" id="UP000683925"/>
    </source>
</evidence>
<dbReference type="EMBL" id="CAJJDP010000157">
    <property type="protein sequence ID" value="CAD8211642.1"/>
    <property type="molecule type" value="Genomic_DNA"/>
</dbReference>
<dbReference type="Proteomes" id="UP000683925">
    <property type="component" value="Unassembled WGS sequence"/>
</dbReference>
<comment type="caution">
    <text evidence="1">The sequence shown here is derived from an EMBL/GenBank/DDBJ whole genome shotgun (WGS) entry which is preliminary data.</text>
</comment>
<protein>
    <submittedName>
        <fullName evidence="1">Uncharacterized protein</fullName>
    </submittedName>
</protein>
<sequence>MWIEFTQLVEMKVVLRNKFLRIQGLEIPLQLVKILLDAISMDQNLIIQIIVK</sequence>
<reference evidence="1" key="1">
    <citation type="submission" date="2021-01" db="EMBL/GenBank/DDBJ databases">
        <authorList>
            <consortium name="Genoscope - CEA"/>
            <person name="William W."/>
        </authorList>
    </citation>
    <scope>NUCLEOTIDE SEQUENCE</scope>
</reference>
<keyword evidence="2" id="KW-1185">Reference proteome</keyword>